<keyword evidence="1" id="KW-0472">Membrane</keyword>
<dbReference type="Proteomes" id="UP000008281">
    <property type="component" value="Unassembled WGS sequence"/>
</dbReference>
<keyword evidence="3" id="KW-1185">Reference proteome</keyword>
<proteinExistence type="predicted"/>
<dbReference type="EMBL" id="DS268604">
    <property type="protein sequence ID" value="EFO93423.1"/>
    <property type="molecule type" value="Genomic_DNA"/>
</dbReference>
<reference evidence="2" key="1">
    <citation type="submission" date="2007-07" db="EMBL/GenBank/DDBJ databases">
        <title>PCAP assembly of the Caenorhabditis remanei genome.</title>
        <authorList>
            <consortium name="The Caenorhabditis remanei Sequencing Consortium"/>
            <person name="Wilson R.K."/>
        </authorList>
    </citation>
    <scope>NUCLEOTIDE SEQUENCE [LARGE SCALE GENOMIC DNA]</scope>
    <source>
        <strain evidence="2">PB4641</strain>
    </source>
</reference>
<dbReference type="FunCoup" id="E3ND08">
    <property type="interactions" value="174"/>
</dbReference>
<keyword evidence="1" id="KW-0812">Transmembrane</keyword>
<name>E3ND08_CAERE</name>
<dbReference type="RefSeq" id="XP_003093720.2">
    <property type="nucleotide sequence ID" value="XM_003093672.2"/>
</dbReference>
<dbReference type="GeneID" id="9823081"/>
<evidence type="ECO:0008006" key="4">
    <source>
        <dbReference type="Google" id="ProtNLM"/>
    </source>
</evidence>
<evidence type="ECO:0000256" key="1">
    <source>
        <dbReference type="SAM" id="Phobius"/>
    </source>
</evidence>
<dbReference type="eggNOG" id="ENOG502S4VM">
    <property type="taxonomic scope" value="Eukaryota"/>
</dbReference>
<dbReference type="PANTHER" id="PTHR36944:SF1">
    <property type="entry name" value="CPG4 DOMAIN-CONTAINING PROTEIN"/>
    <property type="match status" value="1"/>
</dbReference>
<dbReference type="PANTHER" id="PTHR36944">
    <property type="entry name" value="PROTEIN CBG02791-RELATED"/>
    <property type="match status" value="1"/>
</dbReference>
<evidence type="ECO:0000313" key="2">
    <source>
        <dbReference type="EMBL" id="EFO93423.1"/>
    </source>
</evidence>
<feature type="transmembrane region" description="Helical" evidence="1">
    <location>
        <begin position="316"/>
        <end position="336"/>
    </location>
</feature>
<dbReference type="KEGG" id="crq:GCK72_017108"/>
<sequence>MKKCQMGGILNQNKKTSIFKIFFTFHFRTPIMKTAALLGLLLILSTTAFAFDPQATHTLDPAIPTVAPHTTDSSADSCAGQCAFQFMDNIRSQIGQDRASSLMQLNFNDFLTSFSNTTFFEKFCKIYHNFQSCESKCTPGFLHQLLMRSSEIIDHYCVYNFDKIREKFPCLIKMKPNKDCVKTCTPHHDAVSSMTENFKNLVLSGDTTRAEQYLAQGCEYITCTLHCDVPTIAHECDSETAQLVIDLTRRSFASMEKMALDTNAVAKWPQVCADVKTYRMPTPSTPPKGEDDNVVAQSNIVADHPITHPKLVQAPLVRAGSVLSIFLATVIPVIFLF</sequence>
<protein>
    <recommendedName>
        <fullName evidence="4">Chondroitin proteoglycan 4 domain-containing protein</fullName>
    </recommendedName>
</protein>
<dbReference type="InParanoid" id="E3ND08"/>
<dbReference type="OrthoDB" id="5829851at2759"/>
<dbReference type="OMA" id="HYCVYNF"/>
<accession>E3ND08</accession>
<evidence type="ECO:0000313" key="3">
    <source>
        <dbReference type="Proteomes" id="UP000008281"/>
    </source>
</evidence>
<dbReference type="CTD" id="9823081"/>
<dbReference type="AlphaFoldDB" id="E3ND08"/>
<keyword evidence="1" id="KW-1133">Transmembrane helix</keyword>
<organism evidence="3">
    <name type="scientific">Caenorhabditis remanei</name>
    <name type="common">Caenorhabditis vulgaris</name>
    <dbReference type="NCBI Taxonomy" id="31234"/>
    <lineage>
        <taxon>Eukaryota</taxon>
        <taxon>Metazoa</taxon>
        <taxon>Ecdysozoa</taxon>
        <taxon>Nematoda</taxon>
        <taxon>Chromadorea</taxon>
        <taxon>Rhabditida</taxon>
        <taxon>Rhabditina</taxon>
        <taxon>Rhabditomorpha</taxon>
        <taxon>Rhabditoidea</taxon>
        <taxon>Rhabditidae</taxon>
        <taxon>Peloderinae</taxon>
        <taxon>Caenorhabditis</taxon>
    </lineage>
</organism>
<gene>
    <name evidence="2" type="ORF">CRE_23732</name>
</gene>
<dbReference type="HOGENOM" id="CLU_081390_0_0_1"/>
<dbReference type="GO" id="GO:0050830">
    <property type="term" value="P:defense response to Gram-positive bacterium"/>
    <property type="evidence" value="ECO:0007669"/>
    <property type="project" value="EnsemblMetazoa"/>
</dbReference>